<gene>
    <name evidence="1" type="ORF">DCAR_0624518</name>
</gene>
<dbReference type="AlphaFoldDB" id="A0A161YDV2"/>
<dbReference type="Gramene" id="KZM90939">
    <property type="protein sequence ID" value="KZM90939"/>
    <property type="gene ID" value="DCAR_021696"/>
</dbReference>
<organism evidence="1 2">
    <name type="scientific">Daucus carota subsp. sativus</name>
    <name type="common">Carrot</name>
    <dbReference type="NCBI Taxonomy" id="79200"/>
    <lineage>
        <taxon>Eukaryota</taxon>
        <taxon>Viridiplantae</taxon>
        <taxon>Streptophyta</taxon>
        <taxon>Embryophyta</taxon>
        <taxon>Tracheophyta</taxon>
        <taxon>Spermatophyta</taxon>
        <taxon>Magnoliopsida</taxon>
        <taxon>eudicotyledons</taxon>
        <taxon>Gunneridae</taxon>
        <taxon>Pentapetalae</taxon>
        <taxon>asterids</taxon>
        <taxon>campanulids</taxon>
        <taxon>Apiales</taxon>
        <taxon>Apiaceae</taxon>
        <taxon>Apioideae</taxon>
        <taxon>Scandiceae</taxon>
        <taxon>Daucinae</taxon>
        <taxon>Daucus</taxon>
        <taxon>Daucus sect. Daucus</taxon>
    </lineage>
</organism>
<keyword evidence="2" id="KW-1185">Reference proteome</keyword>
<name>A0A161YDV2_DAUCS</name>
<protein>
    <submittedName>
        <fullName evidence="1">Uncharacterized protein</fullName>
    </submittedName>
</protein>
<proteinExistence type="predicted"/>
<sequence>MGAEGEVKCEEECPGICGFATALALHSSGCRTTPQSLFRNARHMKRCF</sequence>
<accession>A0A161YDV2</accession>
<evidence type="ECO:0000313" key="1">
    <source>
        <dbReference type="EMBL" id="WOH05105.1"/>
    </source>
</evidence>
<reference evidence="1" key="2">
    <citation type="submission" date="2022-03" db="EMBL/GenBank/DDBJ databases">
        <title>Draft title - Genomic analysis of global carrot germplasm unveils the trajectory of domestication and the origin of high carotenoid orange carrot.</title>
        <authorList>
            <person name="Iorizzo M."/>
            <person name="Ellison S."/>
            <person name="Senalik D."/>
            <person name="Macko-Podgorni A."/>
            <person name="Grzebelus D."/>
            <person name="Bostan H."/>
            <person name="Rolling W."/>
            <person name="Curaba J."/>
            <person name="Simon P."/>
        </authorList>
    </citation>
    <scope>NUCLEOTIDE SEQUENCE</scope>
    <source>
        <tissue evidence="1">Leaf</tissue>
    </source>
</reference>
<dbReference type="EMBL" id="CP093348">
    <property type="protein sequence ID" value="WOH05105.1"/>
    <property type="molecule type" value="Genomic_DNA"/>
</dbReference>
<evidence type="ECO:0000313" key="2">
    <source>
        <dbReference type="Proteomes" id="UP000077755"/>
    </source>
</evidence>
<reference evidence="1" key="1">
    <citation type="journal article" date="2016" name="Nat. Genet.">
        <title>A high-quality carrot genome assembly provides new insights into carotenoid accumulation and asterid genome evolution.</title>
        <authorList>
            <person name="Iorizzo M."/>
            <person name="Ellison S."/>
            <person name="Senalik D."/>
            <person name="Zeng P."/>
            <person name="Satapoomin P."/>
            <person name="Huang J."/>
            <person name="Bowman M."/>
            <person name="Iovene M."/>
            <person name="Sanseverino W."/>
            <person name="Cavagnaro P."/>
            <person name="Yildiz M."/>
            <person name="Macko-Podgorni A."/>
            <person name="Moranska E."/>
            <person name="Grzebelus E."/>
            <person name="Grzebelus D."/>
            <person name="Ashrafi H."/>
            <person name="Zheng Z."/>
            <person name="Cheng S."/>
            <person name="Spooner D."/>
            <person name="Van Deynze A."/>
            <person name="Simon P."/>
        </authorList>
    </citation>
    <scope>NUCLEOTIDE SEQUENCE</scope>
    <source>
        <tissue evidence="1">Leaf</tissue>
    </source>
</reference>
<dbReference type="Proteomes" id="UP000077755">
    <property type="component" value="Chromosome 6"/>
</dbReference>